<dbReference type="EMBL" id="JAOYFB010000040">
    <property type="protein sequence ID" value="KAK4037992.1"/>
    <property type="molecule type" value="Genomic_DNA"/>
</dbReference>
<evidence type="ECO:0000313" key="3">
    <source>
        <dbReference type="Proteomes" id="UP001234178"/>
    </source>
</evidence>
<organism evidence="2 3">
    <name type="scientific">Daphnia magna</name>
    <dbReference type="NCBI Taxonomy" id="35525"/>
    <lineage>
        <taxon>Eukaryota</taxon>
        <taxon>Metazoa</taxon>
        <taxon>Ecdysozoa</taxon>
        <taxon>Arthropoda</taxon>
        <taxon>Crustacea</taxon>
        <taxon>Branchiopoda</taxon>
        <taxon>Diplostraca</taxon>
        <taxon>Cladocera</taxon>
        <taxon>Anomopoda</taxon>
        <taxon>Daphniidae</taxon>
        <taxon>Daphnia</taxon>
    </lineage>
</organism>
<comment type="caution">
    <text evidence="2">The sequence shown here is derived from an EMBL/GenBank/DDBJ whole genome shotgun (WGS) entry which is preliminary data.</text>
</comment>
<sequence length="105" mass="12402">MIGKAHQHFLKQKAEKQLIEERKNIEEEKEKEMEKQQAETFRRSDNGSRKCFICTNLERENMFDGEAIVAPLPSRSIIEVPLRFAGSRRWRYDKGIAKKCGSYPW</sequence>
<evidence type="ECO:0000313" key="2">
    <source>
        <dbReference type="EMBL" id="KAK4037992.1"/>
    </source>
</evidence>
<gene>
    <name evidence="2" type="ORF">OUZ56_030013</name>
</gene>
<reference evidence="2 3" key="1">
    <citation type="journal article" date="2023" name="Nucleic Acids Res.">
        <title>The hologenome of Daphnia magna reveals possible DNA methylation and microbiome-mediated evolution of the host genome.</title>
        <authorList>
            <person name="Chaturvedi A."/>
            <person name="Li X."/>
            <person name="Dhandapani V."/>
            <person name="Marshall H."/>
            <person name="Kissane S."/>
            <person name="Cuenca-Cambronero M."/>
            <person name="Asole G."/>
            <person name="Calvet F."/>
            <person name="Ruiz-Romero M."/>
            <person name="Marangio P."/>
            <person name="Guigo R."/>
            <person name="Rago D."/>
            <person name="Mirbahai L."/>
            <person name="Eastwood N."/>
            <person name="Colbourne J.K."/>
            <person name="Zhou J."/>
            <person name="Mallon E."/>
            <person name="Orsini L."/>
        </authorList>
    </citation>
    <scope>NUCLEOTIDE SEQUENCE [LARGE SCALE GENOMIC DNA]</scope>
    <source>
        <strain evidence="2">LRV0_1</strain>
    </source>
</reference>
<dbReference type="Proteomes" id="UP001234178">
    <property type="component" value="Unassembled WGS sequence"/>
</dbReference>
<proteinExistence type="predicted"/>
<protein>
    <submittedName>
        <fullName evidence="2">Uncharacterized protein</fullName>
    </submittedName>
</protein>
<keyword evidence="3" id="KW-1185">Reference proteome</keyword>
<accession>A0ABR0B8I2</accession>
<feature type="coiled-coil region" evidence="1">
    <location>
        <begin position="11"/>
        <end position="39"/>
    </location>
</feature>
<name>A0ABR0B8I2_9CRUS</name>
<evidence type="ECO:0000256" key="1">
    <source>
        <dbReference type="SAM" id="Coils"/>
    </source>
</evidence>
<keyword evidence="1" id="KW-0175">Coiled coil</keyword>